<gene>
    <name evidence="1" type="ORF">KIS1582_1290</name>
</gene>
<reference evidence="1 2" key="1">
    <citation type="journal article" date="2020" name="G3 (Bethesda)">
        <title>Whole Genome Sequencing and Comparative Genomics of Two Nematicidal Bacillus Strains Reveals a Wide Range of Possible Virulence Factors.</title>
        <authorList>
            <person name="Susic N."/>
            <person name="Janezic S."/>
            <person name="Rupnik M."/>
            <person name="Geric Stare B."/>
        </authorList>
    </citation>
    <scope>NUCLEOTIDE SEQUENCE [LARGE SCALE GENOMIC DNA]</scope>
    <source>
        <strain evidence="1 2">I-1582</strain>
    </source>
</reference>
<evidence type="ECO:0000313" key="2">
    <source>
        <dbReference type="Proteomes" id="UP000465778"/>
    </source>
</evidence>
<protein>
    <submittedName>
        <fullName evidence="1">Uncharacterized protein</fullName>
    </submittedName>
</protein>
<dbReference type="AlphaFoldDB" id="A0A800NBI6"/>
<accession>A0A800NBI6</accession>
<sequence>MVCMNSNKNDYNRVKVRQAEEAAVIIGKKLRKMKQFLVFVRI</sequence>
<organism evidence="1 2">
    <name type="scientific">Cytobacillus firmus</name>
    <name type="common">Bacillus firmus</name>
    <dbReference type="NCBI Taxonomy" id="1399"/>
    <lineage>
        <taxon>Bacteria</taxon>
        <taxon>Bacillati</taxon>
        <taxon>Bacillota</taxon>
        <taxon>Bacilli</taxon>
        <taxon>Bacillales</taxon>
        <taxon>Bacillaceae</taxon>
        <taxon>Cytobacillus</taxon>
    </lineage>
</organism>
<dbReference type="EMBL" id="VDEM01000009">
    <property type="protein sequence ID" value="KAF0824903.1"/>
    <property type="molecule type" value="Genomic_DNA"/>
</dbReference>
<proteinExistence type="predicted"/>
<dbReference type="Proteomes" id="UP000465778">
    <property type="component" value="Unassembled WGS sequence"/>
</dbReference>
<comment type="caution">
    <text evidence="1">The sequence shown here is derived from an EMBL/GenBank/DDBJ whole genome shotgun (WGS) entry which is preliminary data.</text>
</comment>
<evidence type="ECO:0000313" key="1">
    <source>
        <dbReference type="EMBL" id="KAF0824903.1"/>
    </source>
</evidence>
<name>A0A800NBI6_CYTFI</name>